<name>A0A2P2DAP6_9LEPT</name>
<dbReference type="EMBL" id="BFAZ01000005">
    <property type="protein sequence ID" value="GBF41714.1"/>
    <property type="molecule type" value="Genomic_DNA"/>
</dbReference>
<feature type="DNA-binding region" description="H-T-H motif" evidence="2">
    <location>
        <begin position="46"/>
        <end position="65"/>
    </location>
</feature>
<accession>A0A2P2DAP6</accession>
<dbReference type="PANTHER" id="PTHR43479:SF11">
    <property type="entry name" value="ACREF_ENVCD OPERON REPRESSOR-RELATED"/>
    <property type="match status" value="1"/>
</dbReference>
<protein>
    <submittedName>
        <fullName evidence="4">AraC family transcription activator</fullName>
    </submittedName>
</protein>
<feature type="domain" description="HTH tetR-type" evidence="3">
    <location>
        <begin position="23"/>
        <end position="83"/>
    </location>
</feature>
<dbReference type="OrthoDB" id="9780824at2"/>
<dbReference type="PANTHER" id="PTHR43479">
    <property type="entry name" value="ACREF/ENVCD OPERON REPRESSOR-RELATED"/>
    <property type="match status" value="1"/>
</dbReference>
<evidence type="ECO:0000259" key="3">
    <source>
        <dbReference type="PROSITE" id="PS50977"/>
    </source>
</evidence>
<gene>
    <name evidence="4" type="ORF">LPTSP2_09950</name>
</gene>
<dbReference type="InterPro" id="IPR009057">
    <property type="entry name" value="Homeodomain-like_sf"/>
</dbReference>
<dbReference type="Gene3D" id="1.10.357.10">
    <property type="entry name" value="Tetracycline Repressor, domain 2"/>
    <property type="match status" value="1"/>
</dbReference>
<dbReference type="InterPro" id="IPR050624">
    <property type="entry name" value="HTH-type_Tx_Regulator"/>
</dbReference>
<dbReference type="InterPro" id="IPR001647">
    <property type="entry name" value="HTH_TetR"/>
</dbReference>
<reference evidence="5" key="1">
    <citation type="journal article" date="2019" name="Microbiol. Immunol.">
        <title>Molecular and phenotypic characterization of Leptospira johnsonii sp. nov., Leptospira ellinghausenii sp. nov. and Leptospira ryugenii sp. nov. isolated from soil and water in Japan.</title>
        <authorList>
            <person name="Masuzawa T."/>
            <person name="Saito M."/>
            <person name="Nakao R."/>
            <person name="Nikaido Y."/>
            <person name="Matsumoto M."/>
            <person name="Ogawa M."/>
            <person name="Yokoyama M."/>
            <person name="Hidaka Y."/>
            <person name="Tomita J."/>
            <person name="Sakakibara K."/>
            <person name="Suzuki K."/>
            <person name="Yasuda S."/>
            <person name="Sato H."/>
            <person name="Yamaguchi M."/>
            <person name="Yoshida S.I."/>
            <person name="Koizumi N."/>
            <person name="Kawamura Y."/>
        </authorList>
    </citation>
    <scope>NUCLEOTIDE SEQUENCE [LARGE SCALE GENOMIC DNA]</scope>
    <source>
        <strain evidence="5">E18</strain>
    </source>
</reference>
<evidence type="ECO:0000256" key="2">
    <source>
        <dbReference type="PROSITE-ProRule" id="PRU00335"/>
    </source>
</evidence>
<organism evidence="4 5">
    <name type="scientific">Leptospira ellinghausenii</name>
    <dbReference type="NCBI Taxonomy" id="1917822"/>
    <lineage>
        <taxon>Bacteria</taxon>
        <taxon>Pseudomonadati</taxon>
        <taxon>Spirochaetota</taxon>
        <taxon>Spirochaetia</taxon>
        <taxon>Leptospirales</taxon>
        <taxon>Leptospiraceae</taxon>
        <taxon>Leptospira</taxon>
    </lineage>
</organism>
<dbReference type="PROSITE" id="PS50977">
    <property type="entry name" value="HTH_TETR_2"/>
    <property type="match status" value="1"/>
</dbReference>
<dbReference type="GO" id="GO:0003677">
    <property type="term" value="F:DNA binding"/>
    <property type="evidence" value="ECO:0007669"/>
    <property type="project" value="UniProtKB-UniRule"/>
</dbReference>
<dbReference type="SUPFAM" id="SSF46689">
    <property type="entry name" value="Homeodomain-like"/>
    <property type="match status" value="1"/>
</dbReference>
<comment type="caution">
    <text evidence="4">The sequence shown here is derived from an EMBL/GenBank/DDBJ whole genome shotgun (WGS) entry which is preliminary data.</text>
</comment>
<evidence type="ECO:0000313" key="4">
    <source>
        <dbReference type="EMBL" id="GBF41714.1"/>
    </source>
</evidence>
<evidence type="ECO:0000313" key="5">
    <source>
        <dbReference type="Proteomes" id="UP000245206"/>
    </source>
</evidence>
<dbReference type="Proteomes" id="UP000245206">
    <property type="component" value="Unassembled WGS sequence"/>
</dbReference>
<dbReference type="Pfam" id="PF00440">
    <property type="entry name" value="TetR_N"/>
    <property type="match status" value="1"/>
</dbReference>
<keyword evidence="5" id="KW-1185">Reference proteome</keyword>
<dbReference type="RefSeq" id="WP_108958871.1">
    <property type="nucleotide sequence ID" value="NZ_BFAZ01000005.1"/>
</dbReference>
<evidence type="ECO:0000256" key="1">
    <source>
        <dbReference type="ARBA" id="ARBA00023125"/>
    </source>
</evidence>
<dbReference type="AlphaFoldDB" id="A0A2P2DAP6"/>
<proteinExistence type="predicted"/>
<sequence>MNAKVAPKLDPLVQFPLKERKFARTRTKLTFGLLELLESKPYNEIKITELCQYAEISEPTFYNYFPEKDELILHYIQIWSLQVTVFAEKNKMANSGYGLIQSLFRYTAKESKKNPRILLEIISFQTKYKKRPQAKELTLAERYLLFPNHSAIGTLPIGGIELILENSMKLAKENKELPKDTNWKSLSLAIASCFFGIPILAFQLNENLESLWIDSLDYLWFGAGSNLKLNKKVRM</sequence>
<keyword evidence="1 2" id="KW-0238">DNA-binding</keyword>